<dbReference type="CDD" id="cd00170">
    <property type="entry name" value="SEC14"/>
    <property type="match status" value="1"/>
</dbReference>
<evidence type="ECO:0000256" key="13">
    <source>
        <dbReference type="ARBA" id="ARBA00023055"/>
    </source>
</evidence>
<dbReference type="PANTHER" id="PTHR47669">
    <property type="entry name" value="PHOSPHATIDYLINOSITOL TRANSFER PROTEIN SFH5"/>
    <property type="match status" value="1"/>
</dbReference>
<keyword evidence="8" id="KW-0349">Heme</keyword>
<organism evidence="19 20">
    <name type="scientific">Triparma columacea</name>
    <dbReference type="NCBI Taxonomy" id="722753"/>
    <lineage>
        <taxon>Eukaryota</taxon>
        <taxon>Sar</taxon>
        <taxon>Stramenopiles</taxon>
        <taxon>Ochrophyta</taxon>
        <taxon>Bolidophyceae</taxon>
        <taxon>Parmales</taxon>
        <taxon>Triparmaceae</taxon>
        <taxon>Triparma</taxon>
    </lineage>
</organism>
<evidence type="ECO:0000256" key="15">
    <source>
        <dbReference type="ARBA" id="ARBA00024146"/>
    </source>
</evidence>
<keyword evidence="20" id="KW-1185">Reference proteome</keyword>
<gene>
    <name evidence="19" type="ORF">TrCOL_g13516</name>
</gene>
<dbReference type="PROSITE" id="PS50191">
    <property type="entry name" value="CRAL_TRIO"/>
    <property type="match status" value="1"/>
</dbReference>
<accession>A0A9W7L9C0</accession>
<dbReference type="GO" id="GO:0046872">
    <property type="term" value="F:metal ion binding"/>
    <property type="evidence" value="ECO:0007669"/>
    <property type="project" value="UniProtKB-KW"/>
</dbReference>
<evidence type="ECO:0000256" key="17">
    <source>
        <dbReference type="SAM" id="SignalP"/>
    </source>
</evidence>
<evidence type="ECO:0000256" key="6">
    <source>
        <dbReference type="ARBA" id="ARBA00022448"/>
    </source>
</evidence>
<evidence type="ECO:0000256" key="14">
    <source>
        <dbReference type="ARBA" id="ARBA00023136"/>
    </source>
</evidence>
<comment type="catalytic activity">
    <reaction evidence="15">
        <text>a 1,2-diacyl-sn-glycero-3-phospho-(1D-myo-inositol)(in) = a 1,2-diacyl-sn-glycero-3-phospho-(1D-myo-inositol)(out)</text>
        <dbReference type="Rhea" id="RHEA:38691"/>
        <dbReference type="ChEBI" id="CHEBI:57880"/>
    </reaction>
    <physiologicalReaction direction="left-to-right" evidence="15">
        <dbReference type="Rhea" id="RHEA:38692"/>
    </physiologicalReaction>
</comment>
<reference evidence="20" key="1">
    <citation type="journal article" date="2023" name="Commun. Biol.">
        <title>Genome analysis of Parmales, the sister group of diatoms, reveals the evolutionary specialization of diatoms from phago-mixotrophs to photoautotrophs.</title>
        <authorList>
            <person name="Ban H."/>
            <person name="Sato S."/>
            <person name="Yoshikawa S."/>
            <person name="Yamada K."/>
            <person name="Nakamura Y."/>
            <person name="Ichinomiya M."/>
            <person name="Sato N."/>
            <person name="Blanc-Mathieu R."/>
            <person name="Endo H."/>
            <person name="Kuwata A."/>
            <person name="Ogata H."/>
        </authorList>
    </citation>
    <scope>NUCLEOTIDE SEQUENCE [LARGE SCALE GENOMIC DNA]</scope>
</reference>
<keyword evidence="11" id="KW-0492">Microsome</keyword>
<dbReference type="InterPro" id="IPR036865">
    <property type="entry name" value="CRAL-TRIO_dom_sf"/>
</dbReference>
<dbReference type="GO" id="GO:0005829">
    <property type="term" value="C:cytosol"/>
    <property type="evidence" value="ECO:0007669"/>
    <property type="project" value="TreeGrafter"/>
</dbReference>
<dbReference type="GO" id="GO:0005789">
    <property type="term" value="C:endoplasmic reticulum membrane"/>
    <property type="evidence" value="ECO:0007669"/>
    <property type="project" value="UniProtKB-SubCell"/>
</dbReference>
<evidence type="ECO:0000259" key="18">
    <source>
        <dbReference type="PROSITE" id="PS50191"/>
    </source>
</evidence>
<name>A0A9W7L9C0_9STRA</name>
<evidence type="ECO:0000256" key="2">
    <source>
        <dbReference type="ARBA" id="ARBA00004174"/>
    </source>
</evidence>
<keyword evidence="9" id="KW-0479">Metal-binding</keyword>
<evidence type="ECO:0000256" key="10">
    <source>
        <dbReference type="ARBA" id="ARBA00022824"/>
    </source>
</evidence>
<dbReference type="Gene3D" id="3.40.525.10">
    <property type="entry name" value="CRAL-TRIO lipid binding domain"/>
    <property type="match status" value="1"/>
</dbReference>
<feature type="domain" description="CRAL-TRIO" evidence="18">
    <location>
        <begin position="245"/>
        <end position="410"/>
    </location>
</feature>
<evidence type="ECO:0000256" key="12">
    <source>
        <dbReference type="ARBA" id="ARBA00023004"/>
    </source>
</evidence>
<dbReference type="GO" id="GO:0008526">
    <property type="term" value="F:phosphatidylinositol transfer activity"/>
    <property type="evidence" value="ECO:0007669"/>
    <property type="project" value="InterPro"/>
</dbReference>
<keyword evidence="12" id="KW-0408">Iron</keyword>
<dbReference type="GO" id="GO:0043001">
    <property type="term" value="P:Golgi to plasma membrane protein transport"/>
    <property type="evidence" value="ECO:0007669"/>
    <property type="project" value="TreeGrafter"/>
</dbReference>
<evidence type="ECO:0000313" key="19">
    <source>
        <dbReference type="EMBL" id="GMI41396.1"/>
    </source>
</evidence>
<evidence type="ECO:0000256" key="8">
    <source>
        <dbReference type="ARBA" id="ARBA00022617"/>
    </source>
</evidence>
<comment type="caution">
    <text evidence="19">The sequence shown here is derived from an EMBL/GenBank/DDBJ whole genome shotgun (WGS) entry which is preliminary data.</text>
</comment>
<evidence type="ECO:0000256" key="4">
    <source>
        <dbReference type="ARBA" id="ARBA00004496"/>
    </source>
</evidence>
<dbReference type="OrthoDB" id="75724at2759"/>
<keyword evidence="7" id="KW-0963">Cytoplasm</keyword>
<dbReference type="GO" id="GO:0005886">
    <property type="term" value="C:plasma membrane"/>
    <property type="evidence" value="ECO:0007669"/>
    <property type="project" value="TreeGrafter"/>
</dbReference>
<dbReference type="GO" id="GO:0017157">
    <property type="term" value="P:regulation of exocytosis"/>
    <property type="evidence" value="ECO:0007669"/>
    <property type="project" value="TreeGrafter"/>
</dbReference>
<comment type="subcellular location">
    <subcellularLocation>
        <location evidence="4">Cytoplasm</location>
    </subcellularLocation>
    <subcellularLocation>
        <location evidence="3">Endoplasmic reticulum membrane</location>
        <topology evidence="3">Peripheral membrane protein</topology>
    </subcellularLocation>
    <subcellularLocation>
        <location evidence="2">Microsome membrane</location>
        <topology evidence="2">Peripheral membrane protein</topology>
    </subcellularLocation>
</comment>
<evidence type="ECO:0000256" key="9">
    <source>
        <dbReference type="ARBA" id="ARBA00022723"/>
    </source>
</evidence>
<evidence type="ECO:0000313" key="20">
    <source>
        <dbReference type="Proteomes" id="UP001165065"/>
    </source>
</evidence>
<dbReference type="InterPro" id="IPR042938">
    <property type="entry name" value="Sfh5"/>
</dbReference>
<keyword evidence="13" id="KW-0445">Lipid transport</keyword>
<feature type="chain" id="PRO_5040910507" description="CRAL-TRIO domain-containing protein" evidence="17">
    <location>
        <begin position="26"/>
        <end position="569"/>
    </location>
</feature>
<dbReference type="SMART" id="SM00516">
    <property type="entry name" value="SEC14"/>
    <property type="match status" value="1"/>
</dbReference>
<evidence type="ECO:0000256" key="1">
    <source>
        <dbReference type="ARBA" id="ARBA00001970"/>
    </source>
</evidence>
<evidence type="ECO:0000256" key="5">
    <source>
        <dbReference type="ARBA" id="ARBA00006667"/>
    </source>
</evidence>
<dbReference type="Pfam" id="PF00650">
    <property type="entry name" value="CRAL_TRIO"/>
    <property type="match status" value="1"/>
</dbReference>
<evidence type="ECO:0000256" key="7">
    <source>
        <dbReference type="ARBA" id="ARBA00022490"/>
    </source>
</evidence>
<evidence type="ECO:0000256" key="16">
    <source>
        <dbReference type="ARBA" id="ARBA00024180"/>
    </source>
</evidence>
<sequence length="569" mass="62850">MGKSIIMRSLVLIVFFAAMVSWAEAGEGKYNLGAIRSSSRSSNNKVSKKTSLRSALKERCMLSDKQNAAIRRAAIRYGAPFLAIQIAAGLLASFWRRVLKPNPLQQGNVVPDDSLTLAGVEKEAAEISASTDRLTKSHDLSSIDKFKPLDEESLNLLQPELRLIGEMLQASLLEPSSSLLPTTLWGVDLLGPLDGSPLLQLLFVFFRGNPSIRKTHELLLRHLKYRVEHHLPTRPVRSPSDKPDGYMSDGSGRPLVYMDIGTSSPKEIFSNVNKFVNWRMLELDEAISSCDWESANSVVFLQDFNDVKTKDLGSQGKKCLKEASATKRDFFPEVTAQSIMYNVPPLFNIVFTAVKVFIPRRTLEKIVVIGGSRGGNVRKLLEQVEPVADLAVVGGGGIPMKLGGLREDFTSPLLNASHSNDYAEALIAECFKKKNRCAKGCWKVLKSNEVMEIELTAEDVCTGVNVEQRRSKGIFLPSAFSPLFCGWECRAVDMRRSKDEIVDAGEHLIVSMRYAEPPLEEIIELYVGKGERRGKARFLSTKGAMKVAITNSGEGDVLVLARSVVCSIR</sequence>
<comment type="function">
    <text evidence="16">Non-classical phosphatidylinositol (PtdIns) transfer protein (PITP), which exhibits PtdIns-binding/transfer activity in the absence of detectable PtdCho-binding/transfer activity. Regulates PtdIns(4,5)P2 homeostasis at the plasma membrane. Heme-binding protein that may play a role in organic oxidant-induced stress responses.</text>
</comment>
<evidence type="ECO:0000256" key="3">
    <source>
        <dbReference type="ARBA" id="ARBA00004406"/>
    </source>
</evidence>
<comment type="cofactor">
    <cofactor evidence="1">
        <name>heme b</name>
        <dbReference type="ChEBI" id="CHEBI:60344"/>
    </cofactor>
</comment>
<keyword evidence="10" id="KW-0256">Endoplasmic reticulum</keyword>
<dbReference type="SUPFAM" id="SSF52087">
    <property type="entry name" value="CRAL/TRIO domain"/>
    <property type="match status" value="1"/>
</dbReference>
<protein>
    <recommendedName>
        <fullName evidence="18">CRAL-TRIO domain-containing protein</fullName>
    </recommendedName>
</protein>
<dbReference type="GO" id="GO:0032541">
    <property type="term" value="C:cortical endoplasmic reticulum"/>
    <property type="evidence" value="ECO:0007669"/>
    <property type="project" value="TreeGrafter"/>
</dbReference>
<dbReference type="PANTHER" id="PTHR47669:SF1">
    <property type="entry name" value="PHOSPHATIDYLINOSITOL TRANSFER PROTEIN SFH5"/>
    <property type="match status" value="1"/>
</dbReference>
<dbReference type="InterPro" id="IPR001251">
    <property type="entry name" value="CRAL-TRIO_dom"/>
</dbReference>
<dbReference type="AlphaFoldDB" id="A0A9W7L9C0"/>
<dbReference type="Proteomes" id="UP001165065">
    <property type="component" value="Unassembled WGS sequence"/>
</dbReference>
<dbReference type="EMBL" id="BRYA01000149">
    <property type="protein sequence ID" value="GMI41396.1"/>
    <property type="molecule type" value="Genomic_DNA"/>
</dbReference>
<feature type="signal peptide" evidence="17">
    <location>
        <begin position="1"/>
        <end position="25"/>
    </location>
</feature>
<evidence type="ECO:0000256" key="11">
    <source>
        <dbReference type="ARBA" id="ARBA00022848"/>
    </source>
</evidence>
<proteinExistence type="inferred from homology"/>
<keyword evidence="6" id="KW-0813">Transport</keyword>
<keyword evidence="17" id="KW-0732">Signal</keyword>
<keyword evidence="14" id="KW-0472">Membrane</keyword>
<comment type="similarity">
    <text evidence="5">Belongs to the SFH5 family.</text>
</comment>